<sequence>MLHFFWTPYIFRRDSYDKYEANNAEICKHARRVLGRFTDVHLDSFNASRVTRNPADILLGHTSFDSVGGLADDWVRDNALEPGQPAHPNTYLMLPLLPEPVEEHKSWSPFMDSQLRGARLIFGICGDHWYERIQALPADDMLGRVKDRIVRIDMGCEGHRFAPPRGYSQASMRGLLHMSDLAPHKGFDLLLNSVAGTGAVLHAGSSALRAHPYQRVRLNGHEFVSLGWVDNTSAQQDRFIKDNCAFYIHASSRDAQATAILENCARGLVPMVTPESGFRSPYAIELTQDAEANRAIIARALAMPQEEYERRSAGVVRQVLEQHSWDRIFTGIWERIQQDIAGRAAWAGRAGQAG</sequence>
<evidence type="ECO:0000313" key="2">
    <source>
        <dbReference type="Proteomes" id="UP000509702"/>
    </source>
</evidence>
<gene>
    <name evidence="1" type="ORF">HUE56_00350</name>
</gene>
<dbReference type="AlphaFoldDB" id="A0A6N1ACU3"/>
<dbReference type="KEGG" id="aoz:HUE56_00350"/>
<reference evidence="1 2" key="1">
    <citation type="submission" date="2020-06" db="EMBL/GenBank/DDBJ databases">
        <title>Complete genome of Azosprillum oryzae KACC14407.</title>
        <authorList>
            <person name="Kim M."/>
            <person name="Park Y.-J."/>
            <person name="Shin J.-H."/>
        </authorList>
    </citation>
    <scope>NUCLEOTIDE SEQUENCE [LARGE SCALE GENOMIC DNA]</scope>
    <source>
        <strain evidence="1 2">KACC 14407</strain>
        <plasmid evidence="1 2">unnamed1</plasmid>
    </source>
</reference>
<geneLocation type="plasmid" evidence="1 2">
    <name>unnamed1</name>
</geneLocation>
<keyword evidence="1" id="KW-0614">Plasmid</keyword>
<dbReference type="EMBL" id="CP054615">
    <property type="protein sequence ID" value="QKS48999.1"/>
    <property type="molecule type" value="Genomic_DNA"/>
</dbReference>
<evidence type="ECO:0008006" key="3">
    <source>
        <dbReference type="Google" id="ProtNLM"/>
    </source>
</evidence>
<evidence type="ECO:0000313" key="1">
    <source>
        <dbReference type="EMBL" id="QKS48999.1"/>
    </source>
</evidence>
<dbReference type="Proteomes" id="UP000509702">
    <property type="component" value="Plasmid unnamed1"/>
</dbReference>
<name>A0A6N1ACU3_9PROT</name>
<dbReference type="OrthoDB" id="7295456at2"/>
<organism evidence="1 2">
    <name type="scientific">Azospirillum oryzae</name>
    <dbReference type="NCBI Taxonomy" id="286727"/>
    <lineage>
        <taxon>Bacteria</taxon>
        <taxon>Pseudomonadati</taxon>
        <taxon>Pseudomonadota</taxon>
        <taxon>Alphaproteobacteria</taxon>
        <taxon>Rhodospirillales</taxon>
        <taxon>Azospirillaceae</taxon>
        <taxon>Azospirillum</taxon>
    </lineage>
</organism>
<dbReference type="RefSeq" id="WP_149201802.1">
    <property type="nucleotide sequence ID" value="NZ_BSOV01000088.1"/>
</dbReference>
<dbReference type="SUPFAM" id="SSF53756">
    <property type="entry name" value="UDP-Glycosyltransferase/glycogen phosphorylase"/>
    <property type="match status" value="1"/>
</dbReference>
<accession>A0A6N1ACU3</accession>
<protein>
    <recommendedName>
        <fullName evidence="3">Glycosyltransferase family 1 protein</fullName>
    </recommendedName>
</protein>
<proteinExistence type="predicted"/>
<keyword evidence="2" id="KW-1185">Reference proteome</keyword>